<keyword evidence="11 16" id="KW-0676">Redox-active center</keyword>
<dbReference type="SUPFAM" id="SSF51905">
    <property type="entry name" value="FAD/NAD(P)-binding domain"/>
    <property type="match status" value="1"/>
</dbReference>
<evidence type="ECO:0000256" key="16">
    <source>
        <dbReference type="RuleBase" id="RU003692"/>
    </source>
</evidence>
<feature type="binding site" evidence="14">
    <location>
        <position position="268"/>
    </location>
    <ligand>
        <name>NAD(+)</name>
        <dbReference type="ChEBI" id="CHEBI:57540"/>
    </ligand>
</feature>
<evidence type="ECO:0000259" key="18">
    <source>
        <dbReference type="Pfam" id="PF07992"/>
    </source>
</evidence>
<dbReference type="PANTHER" id="PTHR22912">
    <property type="entry name" value="DISULFIDE OXIDOREDUCTASE"/>
    <property type="match status" value="1"/>
</dbReference>
<feature type="domain" description="FAD/NAD(P)-binding" evidence="18">
    <location>
        <begin position="4"/>
        <end position="323"/>
    </location>
</feature>
<keyword evidence="5" id="KW-0963">Cytoplasm</keyword>
<keyword evidence="14" id="KW-0547">Nucleotide-binding</keyword>
<dbReference type="AlphaFoldDB" id="A0AAU8A6S1"/>
<dbReference type="PANTHER" id="PTHR22912:SF217">
    <property type="entry name" value="DIHYDROLIPOYL DEHYDROGENASE"/>
    <property type="match status" value="1"/>
</dbReference>
<comment type="similarity">
    <text evidence="2 16">Belongs to the class-I pyridine nucleotide-disulfide oxidoreductase family.</text>
</comment>
<accession>A0AAU8A6S1</accession>
<evidence type="ECO:0000313" key="19">
    <source>
        <dbReference type="EMBL" id="XCC61318.1"/>
    </source>
</evidence>
<evidence type="ECO:0000256" key="6">
    <source>
        <dbReference type="ARBA" id="ARBA00022630"/>
    </source>
</evidence>
<dbReference type="Gene3D" id="3.30.390.30">
    <property type="match status" value="1"/>
</dbReference>
<evidence type="ECO:0000256" key="14">
    <source>
        <dbReference type="PIRSR" id="PIRSR000350-3"/>
    </source>
</evidence>
<dbReference type="InterPro" id="IPR004099">
    <property type="entry name" value="Pyr_nucl-diS_OxRdtase_dimer"/>
</dbReference>
<dbReference type="PRINTS" id="PR00411">
    <property type="entry name" value="PNDRDTASEI"/>
</dbReference>
<dbReference type="InterPro" id="IPR050151">
    <property type="entry name" value="Class-I_Pyr_Nuc-Dis_Oxidored"/>
</dbReference>
<dbReference type="FunFam" id="3.30.390.30:FF:000001">
    <property type="entry name" value="Dihydrolipoyl dehydrogenase"/>
    <property type="match status" value="1"/>
</dbReference>
<dbReference type="Gene3D" id="3.50.50.60">
    <property type="entry name" value="FAD/NAD(P)-binding domain"/>
    <property type="match status" value="2"/>
</dbReference>
<evidence type="ECO:0000256" key="9">
    <source>
        <dbReference type="ARBA" id="ARBA00023027"/>
    </source>
</evidence>
<feature type="disulfide bond" description="Redox-active" evidence="15">
    <location>
        <begin position="41"/>
        <end position="46"/>
    </location>
</feature>
<evidence type="ECO:0000256" key="2">
    <source>
        <dbReference type="ARBA" id="ARBA00007532"/>
    </source>
</evidence>
<feature type="binding site" evidence="14">
    <location>
        <position position="308"/>
    </location>
    <ligand>
        <name>FAD</name>
        <dbReference type="ChEBI" id="CHEBI:57692"/>
    </ligand>
</feature>
<keyword evidence="10" id="KW-1015">Disulfide bond</keyword>
<evidence type="ECO:0000256" key="7">
    <source>
        <dbReference type="ARBA" id="ARBA00022827"/>
    </source>
</evidence>
<name>A0AAU8A6S1_9FIRM</name>
<dbReference type="InterPro" id="IPR036188">
    <property type="entry name" value="FAD/NAD-bd_sf"/>
</dbReference>
<dbReference type="Pfam" id="PF02852">
    <property type="entry name" value="Pyr_redox_dim"/>
    <property type="match status" value="1"/>
</dbReference>
<evidence type="ECO:0000256" key="8">
    <source>
        <dbReference type="ARBA" id="ARBA00023002"/>
    </source>
</evidence>
<comment type="miscellaneous">
    <text evidence="16">The active site is a redox-active disulfide bond.</text>
</comment>
<dbReference type="GO" id="GO:0004148">
    <property type="term" value="F:dihydrolipoyl dehydrogenase (NADH) activity"/>
    <property type="evidence" value="ECO:0007669"/>
    <property type="project" value="UniProtKB-EC"/>
</dbReference>
<dbReference type="PRINTS" id="PR00368">
    <property type="entry name" value="FADPNR"/>
</dbReference>
<dbReference type="GO" id="GO:0050660">
    <property type="term" value="F:flavin adenine dinucleotide binding"/>
    <property type="evidence" value="ECO:0007669"/>
    <property type="project" value="InterPro"/>
</dbReference>
<evidence type="ECO:0000256" key="13">
    <source>
        <dbReference type="PIRSR" id="PIRSR000350-2"/>
    </source>
</evidence>
<keyword evidence="7 14" id="KW-0274">FAD</keyword>
<dbReference type="RefSeq" id="WP_353422847.1">
    <property type="nucleotide sequence ID" value="NZ_CP117826.1"/>
</dbReference>
<evidence type="ECO:0000256" key="10">
    <source>
        <dbReference type="ARBA" id="ARBA00023157"/>
    </source>
</evidence>
<evidence type="ECO:0000256" key="3">
    <source>
        <dbReference type="ARBA" id="ARBA00012608"/>
    </source>
</evidence>
<dbReference type="InterPro" id="IPR016156">
    <property type="entry name" value="FAD/NAD-linked_Rdtase_dimer_sf"/>
</dbReference>
<dbReference type="GO" id="GO:0006103">
    <property type="term" value="P:2-oxoglutarate metabolic process"/>
    <property type="evidence" value="ECO:0007669"/>
    <property type="project" value="TreeGrafter"/>
</dbReference>
<evidence type="ECO:0000256" key="5">
    <source>
        <dbReference type="ARBA" id="ARBA00022490"/>
    </source>
</evidence>
<comment type="cofactor">
    <cofactor evidence="14 16">
        <name>FAD</name>
        <dbReference type="ChEBI" id="CHEBI:57692"/>
    </cofactor>
    <text evidence="14 16">Binds 1 FAD per subunit.</text>
</comment>
<dbReference type="SUPFAM" id="SSF55424">
    <property type="entry name" value="FAD/NAD-linked reductases, dimerisation (C-terminal) domain"/>
    <property type="match status" value="1"/>
</dbReference>
<dbReference type="InterPro" id="IPR006258">
    <property type="entry name" value="Lipoamide_DH"/>
</dbReference>
<keyword evidence="9 14" id="KW-0520">NAD</keyword>
<dbReference type="PROSITE" id="PS00076">
    <property type="entry name" value="PYRIDINE_REDOX_1"/>
    <property type="match status" value="1"/>
</dbReference>
<gene>
    <name evidence="19" type="primary">lpdA</name>
    <name evidence="19" type="ORF">PUP29_07180</name>
</gene>
<evidence type="ECO:0000256" key="11">
    <source>
        <dbReference type="ARBA" id="ARBA00023284"/>
    </source>
</evidence>
<dbReference type="GO" id="GO:0005737">
    <property type="term" value="C:cytoplasm"/>
    <property type="evidence" value="ECO:0007669"/>
    <property type="project" value="UniProtKB-SubCell"/>
</dbReference>
<dbReference type="InterPro" id="IPR023753">
    <property type="entry name" value="FAD/NAD-binding_dom"/>
</dbReference>
<dbReference type="PIRSF" id="PIRSF000350">
    <property type="entry name" value="Mercury_reductase_MerA"/>
    <property type="match status" value="1"/>
</dbReference>
<feature type="domain" description="Pyridine nucleotide-disulphide oxidoreductase dimerisation" evidence="17">
    <location>
        <begin position="342"/>
        <end position="450"/>
    </location>
</feature>
<comment type="catalytic activity">
    <reaction evidence="12 16">
        <text>N(6)-[(R)-dihydrolipoyl]-L-lysyl-[protein] + NAD(+) = N(6)-[(R)-lipoyl]-L-lysyl-[protein] + NADH + H(+)</text>
        <dbReference type="Rhea" id="RHEA:15045"/>
        <dbReference type="Rhea" id="RHEA-COMP:10474"/>
        <dbReference type="Rhea" id="RHEA-COMP:10475"/>
        <dbReference type="ChEBI" id="CHEBI:15378"/>
        <dbReference type="ChEBI" id="CHEBI:57540"/>
        <dbReference type="ChEBI" id="CHEBI:57945"/>
        <dbReference type="ChEBI" id="CHEBI:83099"/>
        <dbReference type="ChEBI" id="CHEBI:83100"/>
        <dbReference type="EC" id="1.8.1.4"/>
    </reaction>
</comment>
<evidence type="ECO:0000259" key="17">
    <source>
        <dbReference type="Pfam" id="PF02852"/>
    </source>
</evidence>
<evidence type="ECO:0000256" key="4">
    <source>
        <dbReference type="ARBA" id="ARBA00016961"/>
    </source>
</evidence>
<reference evidence="19" key="1">
    <citation type="submission" date="2023-02" db="EMBL/GenBank/DDBJ databases">
        <title>Gut commensal Christensenella minuta modulates host metabolism via a new class of secondary bile acids.</title>
        <authorList>
            <person name="Liu C."/>
        </authorList>
    </citation>
    <scope>NUCLEOTIDE SEQUENCE</scope>
    <source>
        <strain evidence="19">CA70</strain>
    </source>
</reference>
<evidence type="ECO:0000256" key="15">
    <source>
        <dbReference type="PIRSR" id="PIRSR000350-4"/>
    </source>
</evidence>
<proteinExistence type="inferred from homology"/>
<dbReference type="EMBL" id="CP117826">
    <property type="protein sequence ID" value="XCC61318.1"/>
    <property type="molecule type" value="Genomic_DNA"/>
</dbReference>
<sequence length="454" mass="48392">MESYDIAIIGGGPAGYLAAERAADAGKKVLLAEKRTVGGVCLNEGCIPTKTFLYSAKIFEYEDHKGKDLGLCCENAALDHTMVLARKRSVVNTLVGGVSSALTRKKVDVVRGEAGLRRAEHGFTILCGGSSFCAEKVLLATGSEPVIPNIPGIAGGIGDGSVLTSREILELQEVPEELVIVGAGVIGLEMAAYFNIAGSKVTVVEMLEQIGGPIDAELSFALQTHLEKAGIKFILGSKVVDVSGKTARIETPSGNQDLPYDKLLLCVGRRPSLHIPGLSDMGLYVERGAVSTDLHCETNIPNLYAAGDVNGKYMLAHVAYREAEVAINNMTGVPDEMDYAAVPGVIYTQPEAAFCGLTEQQADSRGIKTVVKKATINLSGRHVAEYGISEGFCKLILDEKGQTVLGAALFCAYASEIIYSLALMIQNKIPVKSIRKTIFPHPTVCEIIREVLFM</sequence>
<feature type="binding site" evidence="14">
    <location>
        <position position="50"/>
    </location>
    <ligand>
        <name>FAD</name>
        <dbReference type="ChEBI" id="CHEBI:57692"/>
    </ligand>
</feature>
<organism evidence="19">
    <name type="scientific">Christensenella massiliensis</name>
    <dbReference type="NCBI Taxonomy" id="1805714"/>
    <lineage>
        <taxon>Bacteria</taxon>
        <taxon>Bacillati</taxon>
        <taxon>Bacillota</taxon>
        <taxon>Clostridia</taxon>
        <taxon>Christensenellales</taxon>
        <taxon>Christensenellaceae</taxon>
        <taxon>Christensenella</taxon>
    </lineage>
</organism>
<protein>
    <recommendedName>
        <fullName evidence="4 16">Dihydrolipoyl dehydrogenase</fullName>
        <ecNumber evidence="3 16">1.8.1.4</ecNumber>
    </recommendedName>
</protein>
<comment type="subcellular location">
    <subcellularLocation>
        <location evidence="1">Cytoplasm</location>
    </subcellularLocation>
</comment>
<dbReference type="InterPro" id="IPR012999">
    <property type="entry name" value="Pyr_OxRdtase_I_AS"/>
</dbReference>
<feature type="binding site" evidence="14">
    <location>
        <position position="205"/>
    </location>
    <ligand>
        <name>NAD(+)</name>
        <dbReference type="ChEBI" id="CHEBI:57540"/>
    </ligand>
</feature>
<feature type="active site" description="Proton acceptor" evidence="13">
    <location>
        <position position="441"/>
    </location>
</feature>
<feature type="binding site" evidence="14">
    <location>
        <begin position="141"/>
        <end position="143"/>
    </location>
    <ligand>
        <name>FAD</name>
        <dbReference type="ChEBI" id="CHEBI:57692"/>
    </ligand>
</feature>
<dbReference type="InterPro" id="IPR001100">
    <property type="entry name" value="Pyr_nuc-diS_OxRdtase"/>
</dbReference>
<dbReference type="EC" id="1.8.1.4" evidence="3 16"/>
<feature type="binding site" evidence="14">
    <location>
        <begin position="314"/>
        <end position="317"/>
    </location>
    <ligand>
        <name>FAD</name>
        <dbReference type="ChEBI" id="CHEBI:57692"/>
    </ligand>
</feature>
<feature type="binding site" evidence="14">
    <location>
        <begin position="182"/>
        <end position="189"/>
    </location>
    <ligand>
        <name>NAD(+)</name>
        <dbReference type="ChEBI" id="CHEBI:57540"/>
    </ligand>
</feature>
<dbReference type="Pfam" id="PF07992">
    <property type="entry name" value="Pyr_redox_2"/>
    <property type="match status" value="1"/>
</dbReference>
<keyword evidence="6 16" id="KW-0285">Flavoprotein</keyword>
<evidence type="ECO:0000256" key="12">
    <source>
        <dbReference type="ARBA" id="ARBA00049187"/>
    </source>
</evidence>
<dbReference type="NCBIfam" id="TIGR01350">
    <property type="entry name" value="lipoamide_DH"/>
    <property type="match status" value="1"/>
</dbReference>
<keyword evidence="8 16" id="KW-0560">Oxidoreductase</keyword>
<evidence type="ECO:0000256" key="1">
    <source>
        <dbReference type="ARBA" id="ARBA00004496"/>
    </source>
</evidence>